<evidence type="ECO:0000313" key="7">
    <source>
        <dbReference type="Ensembl" id="ENSNNAP00000026558.1"/>
    </source>
</evidence>
<dbReference type="Gene3D" id="2.30.30.850">
    <property type="match status" value="1"/>
</dbReference>
<evidence type="ECO:0000313" key="8">
    <source>
        <dbReference type="Proteomes" id="UP000694559"/>
    </source>
</evidence>
<reference evidence="7" key="1">
    <citation type="submission" date="2025-08" db="UniProtKB">
        <authorList>
            <consortium name="Ensembl"/>
        </authorList>
    </citation>
    <scope>IDENTIFICATION</scope>
</reference>
<dbReference type="GO" id="GO:0016787">
    <property type="term" value="F:hydrolase activity"/>
    <property type="evidence" value="ECO:0007669"/>
    <property type="project" value="UniProtKB-KW"/>
</dbReference>
<evidence type="ECO:0000256" key="4">
    <source>
        <dbReference type="ARBA" id="ARBA00022759"/>
    </source>
</evidence>
<sequence length="132" mass="14839">MGQLADIHALDSMILNYCHALIVILKSCHSQVVTALPRDSTPLVPGDWVLVKVFQWKHYLIPRWKGPFQILLTTNMAVKCQGLPSWVYTSHCNKLCPTGRQVLCPWHSPLALRSLGCPPFLLRGIGLHLLHP</sequence>
<dbReference type="GeneTree" id="ENSGT01120000272741"/>
<reference evidence="7" key="2">
    <citation type="submission" date="2025-09" db="UniProtKB">
        <authorList>
            <consortium name="Ensembl"/>
        </authorList>
    </citation>
    <scope>IDENTIFICATION</scope>
</reference>
<evidence type="ECO:0000259" key="6">
    <source>
        <dbReference type="Pfam" id="PF18697"/>
    </source>
</evidence>
<dbReference type="InterPro" id="IPR040643">
    <property type="entry name" value="MLVIN_C"/>
</dbReference>
<dbReference type="AlphaFoldDB" id="A0A8C6Y9I0"/>
<evidence type="ECO:0000256" key="1">
    <source>
        <dbReference type="ARBA" id="ARBA00022679"/>
    </source>
</evidence>
<organism evidence="7 8">
    <name type="scientific">Naja naja</name>
    <name type="common">Indian cobra</name>
    <dbReference type="NCBI Taxonomy" id="35670"/>
    <lineage>
        <taxon>Eukaryota</taxon>
        <taxon>Metazoa</taxon>
        <taxon>Chordata</taxon>
        <taxon>Craniata</taxon>
        <taxon>Vertebrata</taxon>
        <taxon>Euteleostomi</taxon>
        <taxon>Lepidosauria</taxon>
        <taxon>Squamata</taxon>
        <taxon>Bifurcata</taxon>
        <taxon>Unidentata</taxon>
        <taxon>Episquamata</taxon>
        <taxon>Toxicofera</taxon>
        <taxon>Serpentes</taxon>
        <taxon>Colubroidea</taxon>
        <taxon>Elapidae</taxon>
        <taxon>Elapinae</taxon>
        <taxon>Naja</taxon>
    </lineage>
</organism>
<proteinExistence type="predicted"/>
<dbReference type="OrthoDB" id="9906216at2759"/>
<dbReference type="GO" id="GO:0004519">
    <property type="term" value="F:endonuclease activity"/>
    <property type="evidence" value="ECO:0007669"/>
    <property type="project" value="UniProtKB-KW"/>
</dbReference>
<dbReference type="Ensembl" id="ENSNNAT00000027839.1">
    <property type="protein sequence ID" value="ENSNNAP00000026558.1"/>
    <property type="gene ID" value="ENSNNAG00000017248.1"/>
</dbReference>
<accession>A0A8C6Y9I0</accession>
<keyword evidence="2" id="KW-0548">Nucleotidyltransferase</keyword>
<keyword evidence="3" id="KW-0540">Nuclease</keyword>
<keyword evidence="8" id="KW-1185">Reference proteome</keyword>
<protein>
    <recommendedName>
        <fullName evidence="6">Murine leukemia virus integrase C-terminal domain-containing protein</fullName>
    </recommendedName>
</protein>
<evidence type="ECO:0000256" key="5">
    <source>
        <dbReference type="ARBA" id="ARBA00022801"/>
    </source>
</evidence>
<dbReference type="Proteomes" id="UP000694559">
    <property type="component" value="Unplaced"/>
</dbReference>
<name>A0A8C6Y9I0_NAJNA</name>
<evidence type="ECO:0000256" key="2">
    <source>
        <dbReference type="ARBA" id="ARBA00022695"/>
    </source>
</evidence>
<dbReference type="GO" id="GO:0016779">
    <property type="term" value="F:nucleotidyltransferase activity"/>
    <property type="evidence" value="ECO:0007669"/>
    <property type="project" value="UniProtKB-KW"/>
</dbReference>
<dbReference type="Pfam" id="PF18697">
    <property type="entry name" value="MLVIN_C"/>
    <property type="match status" value="1"/>
</dbReference>
<keyword evidence="4" id="KW-0255">Endonuclease</keyword>
<feature type="domain" description="Murine leukemia virus integrase C-terminal" evidence="6">
    <location>
        <begin position="44"/>
        <end position="94"/>
    </location>
</feature>
<keyword evidence="1" id="KW-0808">Transferase</keyword>
<keyword evidence="5" id="KW-0378">Hydrolase</keyword>
<evidence type="ECO:0000256" key="3">
    <source>
        <dbReference type="ARBA" id="ARBA00022722"/>
    </source>
</evidence>